<dbReference type="GO" id="GO:0004553">
    <property type="term" value="F:hydrolase activity, hydrolyzing O-glycosyl compounds"/>
    <property type="evidence" value="ECO:0007669"/>
    <property type="project" value="InterPro"/>
</dbReference>
<sequence>MDSPGAMALAATGSTELTEEVTAASATEMKIAGINWVYELFSDVSRFVNAVSQGLTNAGIAPSAKHFPGHGNTHVDSHLNLPVIMRNKEELEATELLPFKSLIDNQISTIMTGHMALPLITGDDTPCSLSHKITTQLLREEMKFGGVIVTDCLEMEAVAKKYGSEGGAVMSLEAGADVVMICHRMDRQRGAVEATYAAVQEGRLSVEGLRTSGERITALKDKFARTSEPLDISKWEAVKEKNAALSKRVYAAVMSVISDPCGILPIRREDGPVLMFTPQMQSINPAVDDPESNLRDQEGRLRNTAGPSYYAFGAAIAQRAAAHHIVYTPEVDLQQSTVEYLQSASAIIFATRNGFDQGAWQMGYLRKLLANLCANSSPSQKKLVLVSTCAPYDVLGLNLEKEGAPTAAVCATMEFTVPALEAMAGVIFGEVEAKGVPPVRIT</sequence>
<accession>A0A2R6R778</accession>
<dbReference type="InterPro" id="IPR017853">
    <property type="entry name" value="GH"/>
</dbReference>
<comment type="caution">
    <text evidence="5">The sequence shown here is derived from an EMBL/GenBank/DDBJ whole genome shotgun (WGS) entry which is preliminary data.</text>
</comment>
<name>A0A2R6R778_9APHY</name>
<feature type="domain" description="Glycoside hydrolase family 3 N-terminal" evidence="4">
    <location>
        <begin position="44"/>
        <end position="218"/>
    </location>
</feature>
<organism evidence="5 6">
    <name type="scientific">Hermanssonia centrifuga</name>
    <dbReference type="NCBI Taxonomy" id="98765"/>
    <lineage>
        <taxon>Eukaryota</taxon>
        <taxon>Fungi</taxon>
        <taxon>Dikarya</taxon>
        <taxon>Basidiomycota</taxon>
        <taxon>Agaricomycotina</taxon>
        <taxon>Agaricomycetes</taxon>
        <taxon>Polyporales</taxon>
        <taxon>Meruliaceae</taxon>
        <taxon>Hermanssonia</taxon>
    </lineage>
</organism>
<reference evidence="5 6" key="1">
    <citation type="submission" date="2018-02" db="EMBL/GenBank/DDBJ databases">
        <title>Genome sequence of the basidiomycete white-rot fungus Phlebia centrifuga.</title>
        <authorList>
            <person name="Granchi Z."/>
            <person name="Peng M."/>
            <person name="de Vries R.P."/>
            <person name="Hilden K."/>
            <person name="Makela M.R."/>
            <person name="Grigoriev I."/>
            <person name="Riley R."/>
        </authorList>
    </citation>
    <scope>NUCLEOTIDE SEQUENCE [LARGE SCALE GENOMIC DNA]</scope>
    <source>
        <strain evidence="5 6">FBCC195</strain>
    </source>
</reference>
<gene>
    <name evidence="5" type="ORF">PHLCEN_2v3052</name>
</gene>
<keyword evidence="6" id="KW-1185">Reference proteome</keyword>
<dbReference type="AlphaFoldDB" id="A0A2R6R778"/>
<dbReference type="PANTHER" id="PTHR30480:SF16">
    <property type="entry name" value="GLYCOSIDE HYDROLASE FAMILY 3 DOMAIN PROTEIN"/>
    <property type="match status" value="1"/>
</dbReference>
<dbReference type="InterPro" id="IPR050226">
    <property type="entry name" value="NagZ_Beta-hexosaminidase"/>
</dbReference>
<comment type="similarity">
    <text evidence="1">Belongs to the glycosyl hydrolase 3 family.</text>
</comment>
<dbReference type="EMBL" id="MLYV02000272">
    <property type="protein sequence ID" value="PSS22625.1"/>
    <property type="molecule type" value="Genomic_DNA"/>
</dbReference>
<dbReference type="Proteomes" id="UP000186601">
    <property type="component" value="Unassembled WGS sequence"/>
</dbReference>
<dbReference type="Gene3D" id="3.40.50.1700">
    <property type="entry name" value="Glycoside hydrolase family 3 C-terminal domain"/>
    <property type="match status" value="1"/>
</dbReference>
<dbReference type="Gene3D" id="3.20.20.300">
    <property type="entry name" value="Glycoside hydrolase, family 3, N-terminal domain"/>
    <property type="match status" value="1"/>
</dbReference>
<evidence type="ECO:0000256" key="1">
    <source>
        <dbReference type="ARBA" id="ARBA00005336"/>
    </source>
</evidence>
<dbReference type="SUPFAM" id="SSF51445">
    <property type="entry name" value="(Trans)glycosidases"/>
    <property type="match status" value="1"/>
</dbReference>
<keyword evidence="2" id="KW-0378">Hydrolase</keyword>
<evidence type="ECO:0000256" key="2">
    <source>
        <dbReference type="ARBA" id="ARBA00022801"/>
    </source>
</evidence>
<evidence type="ECO:0000256" key="3">
    <source>
        <dbReference type="ARBA" id="ARBA00023295"/>
    </source>
</evidence>
<proteinExistence type="inferred from homology"/>
<evidence type="ECO:0000259" key="4">
    <source>
        <dbReference type="Pfam" id="PF00933"/>
    </source>
</evidence>
<keyword evidence="3" id="KW-0326">Glycosidase</keyword>
<evidence type="ECO:0000313" key="6">
    <source>
        <dbReference type="Proteomes" id="UP000186601"/>
    </source>
</evidence>
<dbReference type="GO" id="GO:0005975">
    <property type="term" value="P:carbohydrate metabolic process"/>
    <property type="evidence" value="ECO:0007669"/>
    <property type="project" value="InterPro"/>
</dbReference>
<protein>
    <recommendedName>
        <fullName evidence="4">Glycoside hydrolase family 3 N-terminal domain-containing protein</fullName>
    </recommendedName>
</protein>
<dbReference type="InterPro" id="IPR036881">
    <property type="entry name" value="Glyco_hydro_3_C_sf"/>
</dbReference>
<dbReference type="PANTHER" id="PTHR30480">
    <property type="entry name" value="BETA-HEXOSAMINIDASE-RELATED"/>
    <property type="match status" value="1"/>
</dbReference>
<dbReference type="Pfam" id="PF00933">
    <property type="entry name" value="Glyco_hydro_3"/>
    <property type="match status" value="1"/>
</dbReference>
<evidence type="ECO:0000313" key="5">
    <source>
        <dbReference type="EMBL" id="PSS22625.1"/>
    </source>
</evidence>
<dbReference type="GO" id="GO:0009254">
    <property type="term" value="P:peptidoglycan turnover"/>
    <property type="evidence" value="ECO:0007669"/>
    <property type="project" value="TreeGrafter"/>
</dbReference>
<dbReference type="InterPro" id="IPR036962">
    <property type="entry name" value="Glyco_hydro_3_N_sf"/>
</dbReference>
<dbReference type="OrthoDB" id="4215304at2759"/>
<dbReference type="InterPro" id="IPR001764">
    <property type="entry name" value="Glyco_hydro_3_N"/>
</dbReference>
<dbReference type="STRING" id="98765.A0A2R6R778"/>